<dbReference type="AlphaFoldDB" id="A0A517SJ65"/>
<evidence type="ECO:0000313" key="8">
    <source>
        <dbReference type="EMBL" id="QDT56170.1"/>
    </source>
</evidence>
<gene>
    <name evidence="8" type="primary">purQ</name>
    <name evidence="8" type="ORF">Pan44_42220</name>
</gene>
<keyword evidence="4" id="KW-0658">Purine biosynthesis</keyword>
<dbReference type="EC" id="6.3.5.3" evidence="8"/>
<dbReference type="GO" id="GO:0006189">
    <property type="term" value="P:'de novo' IMP biosynthetic process"/>
    <property type="evidence" value="ECO:0007669"/>
    <property type="project" value="InterPro"/>
</dbReference>
<dbReference type="Pfam" id="PF13507">
    <property type="entry name" value="GATase_5"/>
    <property type="match status" value="1"/>
</dbReference>
<evidence type="ECO:0000313" key="9">
    <source>
        <dbReference type="Proteomes" id="UP000315700"/>
    </source>
</evidence>
<sequence>MSKPRVCVLRAPGTNCEVETAFAFETCGAVADQVHLFRLLEQPTLLDQYQILCIPGGFSYGDDLGAGVVFGSQLRGRLGDAIGRYLQADKLALGICNGFQVLVKAGILPDGAAGWSADPTKPRDTTLTWNVNGKYTALWVKLKVRSPQCVFLKGIDTIDVPIAHAEGRIAVRDASILKTWRERGQIAVTYHGTETENYDEMLQYPVNPNGSLANIAGLCDATGRVFGLMPHPERFLWAQQHPTWTRDGREGYGDGMKIFENAVAYFG</sequence>
<dbReference type="RefSeq" id="WP_145033186.1">
    <property type="nucleotide sequence ID" value="NZ_CP036271.1"/>
</dbReference>
<evidence type="ECO:0000256" key="3">
    <source>
        <dbReference type="ARBA" id="ARBA00022741"/>
    </source>
</evidence>
<evidence type="ECO:0000256" key="4">
    <source>
        <dbReference type="ARBA" id="ARBA00022755"/>
    </source>
</evidence>
<dbReference type="Proteomes" id="UP000315700">
    <property type="component" value="Chromosome"/>
</dbReference>
<dbReference type="SUPFAM" id="SSF52317">
    <property type="entry name" value="Class I glutamine amidotransferase-like"/>
    <property type="match status" value="1"/>
</dbReference>
<dbReference type="SMART" id="SM01211">
    <property type="entry name" value="GATase_5"/>
    <property type="match status" value="1"/>
</dbReference>
<evidence type="ECO:0000256" key="5">
    <source>
        <dbReference type="ARBA" id="ARBA00022801"/>
    </source>
</evidence>
<dbReference type="InParanoid" id="A0A517SJ65"/>
<keyword evidence="3" id="KW-0547">Nucleotide-binding</keyword>
<keyword evidence="7" id="KW-0315">Glutamine amidotransferase</keyword>
<keyword evidence="1" id="KW-0963">Cytoplasm</keyword>
<dbReference type="OrthoDB" id="9804441at2"/>
<evidence type="ECO:0000256" key="7">
    <source>
        <dbReference type="ARBA" id="ARBA00022962"/>
    </source>
</evidence>
<dbReference type="InterPro" id="IPR010075">
    <property type="entry name" value="PRibForGlyAmidine_synth_PurQ"/>
</dbReference>
<dbReference type="KEGG" id="ccos:Pan44_42220"/>
<evidence type="ECO:0000256" key="6">
    <source>
        <dbReference type="ARBA" id="ARBA00022840"/>
    </source>
</evidence>
<keyword evidence="9" id="KW-1185">Reference proteome</keyword>
<dbReference type="GO" id="GO:0004642">
    <property type="term" value="F:phosphoribosylformylglycinamidine synthase activity"/>
    <property type="evidence" value="ECO:0007669"/>
    <property type="project" value="UniProtKB-EC"/>
</dbReference>
<dbReference type="GO" id="GO:0016787">
    <property type="term" value="F:hydrolase activity"/>
    <property type="evidence" value="ECO:0007669"/>
    <property type="project" value="UniProtKB-KW"/>
</dbReference>
<reference evidence="8 9" key="1">
    <citation type="submission" date="2019-02" db="EMBL/GenBank/DDBJ databases">
        <title>Deep-cultivation of Planctomycetes and their phenomic and genomic characterization uncovers novel biology.</title>
        <authorList>
            <person name="Wiegand S."/>
            <person name="Jogler M."/>
            <person name="Boedeker C."/>
            <person name="Pinto D."/>
            <person name="Vollmers J."/>
            <person name="Rivas-Marin E."/>
            <person name="Kohn T."/>
            <person name="Peeters S.H."/>
            <person name="Heuer A."/>
            <person name="Rast P."/>
            <person name="Oberbeckmann S."/>
            <person name="Bunk B."/>
            <person name="Jeske O."/>
            <person name="Meyerdierks A."/>
            <person name="Storesund J.E."/>
            <person name="Kallscheuer N."/>
            <person name="Luecker S."/>
            <person name="Lage O.M."/>
            <person name="Pohl T."/>
            <person name="Merkel B.J."/>
            <person name="Hornburger P."/>
            <person name="Mueller R.-W."/>
            <person name="Bruemmer F."/>
            <person name="Labrenz M."/>
            <person name="Spormann A.M."/>
            <person name="Op den Camp H."/>
            <person name="Overmann J."/>
            <person name="Amann R."/>
            <person name="Jetten M.S.M."/>
            <person name="Mascher T."/>
            <person name="Medema M.H."/>
            <person name="Devos D.P."/>
            <person name="Kaster A.-K."/>
            <person name="Ovreas L."/>
            <person name="Rohde M."/>
            <person name="Galperin M.Y."/>
            <person name="Jogler C."/>
        </authorList>
    </citation>
    <scope>NUCLEOTIDE SEQUENCE [LARGE SCALE GENOMIC DNA]</scope>
    <source>
        <strain evidence="8 9">Pan44</strain>
    </source>
</reference>
<evidence type="ECO:0000256" key="1">
    <source>
        <dbReference type="ARBA" id="ARBA00022490"/>
    </source>
</evidence>
<protein>
    <submittedName>
        <fullName evidence="8">Phosphoribosylformylglycinamidine synthase</fullName>
        <ecNumber evidence="8">6.3.5.3</ecNumber>
    </submittedName>
</protein>
<evidence type="ECO:0000256" key="2">
    <source>
        <dbReference type="ARBA" id="ARBA00022598"/>
    </source>
</evidence>
<accession>A0A517SJ65</accession>
<dbReference type="CDD" id="cd01740">
    <property type="entry name" value="GATase1_FGAR_AT"/>
    <property type="match status" value="1"/>
</dbReference>
<keyword evidence="5" id="KW-0378">Hydrolase</keyword>
<name>A0A517SJ65_9PLAN</name>
<dbReference type="PROSITE" id="PS51273">
    <property type="entry name" value="GATASE_TYPE_1"/>
    <property type="match status" value="1"/>
</dbReference>
<dbReference type="GO" id="GO:0005737">
    <property type="term" value="C:cytoplasm"/>
    <property type="evidence" value="ECO:0007669"/>
    <property type="project" value="TreeGrafter"/>
</dbReference>
<organism evidence="8 9">
    <name type="scientific">Caulifigura coniformis</name>
    <dbReference type="NCBI Taxonomy" id="2527983"/>
    <lineage>
        <taxon>Bacteria</taxon>
        <taxon>Pseudomonadati</taxon>
        <taxon>Planctomycetota</taxon>
        <taxon>Planctomycetia</taxon>
        <taxon>Planctomycetales</taxon>
        <taxon>Planctomycetaceae</taxon>
        <taxon>Caulifigura</taxon>
    </lineage>
</organism>
<keyword evidence="6" id="KW-0067">ATP-binding</keyword>
<keyword evidence="2 8" id="KW-0436">Ligase</keyword>
<dbReference type="PIRSF" id="PIRSF001586">
    <property type="entry name" value="FGAM_synth_I"/>
    <property type="match status" value="1"/>
</dbReference>
<dbReference type="Gene3D" id="3.40.50.880">
    <property type="match status" value="1"/>
</dbReference>
<dbReference type="GO" id="GO:0005524">
    <property type="term" value="F:ATP binding"/>
    <property type="evidence" value="ECO:0007669"/>
    <property type="project" value="UniProtKB-KW"/>
</dbReference>
<dbReference type="InterPro" id="IPR029062">
    <property type="entry name" value="Class_I_gatase-like"/>
</dbReference>
<dbReference type="EMBL" id="CP036271">
    <property type="protein sequence ID" value="QDT56170.1"/>
    <property type="molecule type" value="Genomic_DNA"/>
</dbReference>
<dbReference type="PANTHER" id="PTHR10099">
    <property type="entry name" value="PHOSPHORIBOSYLFORMYLGLYCINAMIDINE SYNTHASE"/>
    <property type="match status" value="1"/>
</dbReference>
<proteinExistence type="predicted"/>
<dbReference type="PANTHER" id="PTHR10099:SF1">
    <property type="entry name" value="PHOSPHORIBOSYLFORMYLGLYCINAMIDINE SYNTHASE"/>
    <property type="match status" value="1"/>
</dbReference>